<accession>A0A2P1EKR4</accession>
<gene>
    <name evidence="1" type="ORF">mc_92</name>
</gene>
<protein>
    <submittedName>
        <fullName evidence="1">Uncharacterized protein</fullName>
    </submittedName>
</protein>
<dbReference type="Proteomes" id="UP000289600">
    <property type="component" value="Segment"/>
</dbReference>
<keyword evidence="2" id="KW-1185">Reference proteome</keyword>
<evidence type="ECO:0000313" key="2">
    <source>
        <dbReference type="Proteomes" id="UP000289600"/>
    </source>
</evidence>
<proteinExistence type="predicted"/>
<evidence type="ECO:0000313" key="1">
    <source>
        <dbReference type="EMBL" id="AVL94479.1"/>
    </source>
</evidence>
<name>A0A2P1EKR4_9VIRU</name>
<reference evidence="2" key="1">
    <citation type="submission" date="2018-01" db="EMBL/GenBank/DDBJ databases">
        <title>Testimony of 'menage a trois' revealed by the proteome of Megavirus virophage.</title>
        <authorList>
            <person name="Jeudy S."/>
            <person name="Bertaux L."/>
            <person name="Alempic J.-M."/>
            <person name="Lartigue A."/>
            <person name="Legendre M."/>
            <person name="Philippe N."/>
            <person name="Beucher L."/>
            <person name="Biondi E."/>
            <person name="Juul S."/>
            <person name="Turner D."/>
            <person name="Coute Y."/>
            <person name="Claverie J.-M."/>
            <person name="Abergel C."/>
        </authorList>
    </citation>
    <scope>NUCLEOTIDE SEQUENCE [LARGE SCALE GENOMIC DNA]</scope>
</reference>
<sequence length="225" mass="27019">MMRLEDFINFPIFLDFTWDIGTKILKCDRDKNHKTINIERKNKDYPPLNKSEPLHLINQARLSFLTYKRIKCKVLQNIQDKYLEEVIEFTKKNYGEDYYEYESKEDDALQVDKAFYLSGDKKYYCFYLNIIYTEEMGIYVFGIFEKETGKYLIYESNDTNGCIHHYYYDIDQCEFSDAIWNRSCLAPFDAISYKTDKWLSGKSKPDEIIDAIDDYFNTIYDGLYK</sequence>
<organism evidence="1 2">
    <name type="scientific">Moumouvirus australiensis</name>
    <dbReference type="NCBI Taxonomy" id="2109587"/>
    <lineage>
        <taxon>Viruses</taxon>
        <taxon>Varidnaviria</taxon>
        <taxon>Bamfordvirae</taxon>
        <taxon>Nucleocytoviricota</taxon>
        <taxon>Megaviricetes</taxon>
        <taxon>Imitervirales</taxon>
        <taxon>Mimiviridae</taxon>
        <taxon>Megamimivirinae</taxon>
        <taxon>Moumouvirus</taxon>
        <taxon>Moumouvirus australiense</taxon>
    </lineage>
</organism>
<dbReference type="EMBL" id="MG807320">
    <property type="protein sequence ID" value="AVL94479.1"/>
    <property type="molecule type" value="Genomic_DNA"/>
</dbReference>